<evidence type="ECO:0000256" key="4">
    <source>
        <dbReference type="ARBA" id="ARBA00022741"/>
    </source>
</evidence>
<dbReference type="Proteomes" id="UP001501757">
    <property type="component" value="Unassembled WGS sequence"/>
</dbReference>
<organism evidence="9 10">
    <name type="scientific">Bowmanella denitrificans</name>
    <dbReference type="NCBI Taxonomy" id="366582"/>
    <lineage>
        <taxon>Bacteria</taxon>
        <taxon>Pseudomonadati</taxon>
        <taxon>Pseudomonadota</taxon>
        <taxon>Gammaproteobacteria</taxon>
        <taxon>Alteromonadales</taxon>
        <taxon>Alteromonadaceae</taxon>
        <taxon>Bowmanella</taxon>
    </lineage>
</organism>
<evidence type="ECO:0000313" key="9">
    <source>
        <dbReference type="EMBL" id="GAA0344043.1"/>
    </source>
</evidence>
<dbReference type="SUPFAM" id="SSF55083">
    <property type="entry name" value="6-hydroxymethyl-7,8-dihydropterin pyrophosphokinase, HPPK"/>
    <property type="match status" value="1"/>
</dbReference>
<keyword evidence="6" id="KW-0067">ATP-binding</keyword>
<protein>
    <recommendedName>
        <fullName evidence="2">2-amino-4-hydroxy-6-hydroxymethyldihydropteridine diphosphokinase</fullName>
        <ecNumber evidence="2">2.7.6.3</ecNumber>
    </recommendedName>
</protein>
<accession>A0ABN0WQA9</accession>
<evidence type="ECO:0000256" key="1">
    <source>
        <dbReference type="ARBA" id="ARBA00005051"/>
    </source>
</evidence>
<feature type="domain" description="7,8-dihydro-6-hydroxymethylpterin-pyrophosphokinase" evidence="8">
    <location>
        <begin position="85"/>
        <end position="96"/>
    </location>
</feature>
<dbReference type="Gene3D" id="3.30.70.560">
    <property type="entry name" value="7,8-Dihydro-6-hydroxymethylpterin-pyrophosphokinase HPPK"/>
    <property type="match status" value="1"/>
</dbReference>
<keyword evidence="4" id="KW-0547">Nucleotide-binding</keyword>
<dbReference type="PROSITE" id="PS00794">
    <property type="entry name" value="HPPK"/>
    <property type="match status" value="1"/>
</dbReference>
<dbReference type="Pfam" id="PF01288">
    <property type="entry name" value="HPPK"/>
    <property type="match status" value="1"/>
</dbReference>
<dbReference type="EMBL" id="BAAAEI010000005">
    <property type="protein sequence ID" value="GAA0344043.1"/>
    <property type="molecule type" value="Genomic_DNA"/>
</dbReference>
<sequence length="165" mass="18591">MAQIYISLGSNVQREKHTRAGLDALYAAFGSLQLSSLFESEAVGFAGKAFFNMVIGAQTWLSVDEVVKTLKAIEASNGRLQGDKKFAPRTLDLDLLLYDDLVQGEPLPLPRAEILHNAFVLWPLAELIPARLHPQTQTSYAQLWQDYDKDSQKLWKVEFNWKPSL</sequence>
<evidence type="ECO:0000313" key="10">
    <source>
        <dbReference type="Proteomes" id="UP001501757"/>
    </source>
</evidence>
<keyword evidence="3" id="KW-0808">Transferase</keyword>
<proteinExistence type="predicted"/>
<keyword evidence="10" id="KW-1185">Reference proteome</keyword>
<dbReference type="CDD" id="cd00483">
    <property type="entry name" value="HPPK"/>
    <property type="match status" value="1"/>
</dbReference>
<keyword evidence="7" id="KW-0289">Folate biosynthesis</keyword>
<evidence type="ECO:0000259" key="8">
    <source>
        <dbReference type="PROSITE" id="PS00794"/>
    </source>
</evidence>
<evidence type="ECO:0000256" key="3">
    <source>
        <dbReference type="ARBA" id="ARBA00022679"/>
    </source>
</evidence>
<dbReference type="NCBIfam" id="TIGR01498">
    <property type="entry name" value="folK"/>
    <property type="match status" value="1"/>
</dbReference>
<dbReference type="RefSeq" id="WP_343841548.1">
    <property type="nucleotide sequence ID" value="NZ_BAAAEI010000005.1"/>
</dbReference>
<name>A0ABN0WQA9_9ALTE</name>
<dbReference type="PANTHER" id="PTHR43071:SF2">
    <property type="entry name" value="2-AMINO-4-HYDROXY-6-HYDROXYMETHYLDIHYDROPTERIDINE PYROPHOSPHOKINASE"/>
    <property type="match status" value="1"/>
</dbReference>
<comment type="pathway">
    <text evidence="1">Cofactor biosynthesis; tetrahydrofolate biosynthesis; 2-amino-4-hydroxy-6-hydroxymethyl-7,8-dihydropteridine diphosphate from 7,8-dihydroneopterin triphosphate: step 4/4.</text>
</comment>
<reference evidence="9 10" key="1">
    <citation type="journal article" date="2019" name="Int. J. Syst. Evol. Microbiol.">
        <title>The Global Catalogue of Microorganisms (GCM) 10K type strain sequencing project: providing services to taxonomists for standard genome sequencing and annotation.</title>
        <authorList>
            <consortium name="The Broad Institute Genomics Platform"/>
            <consortium name="The Broad Institute Genome Sequencing Center for Infectious Disease"/>
            <person name="Wu L."/>
            <person name="Ma J."/>
        </authorList>
    </citation>
    <scope>NUCLEOTIDE SEQUENCE [LARGE SCALE GENOMIC DNA]</scope>
    <source>
        <strain evidence="9 10">JCM 13378</strain>
    </source>
</reference>
<dbReference type="InterPro" id="IPR000550">
    <property type="entry name" value="Hppk"/>
</dbReference>
<dbReference type="InterPro" id="IPR035907">
    <property type="entry name" value="Hppk_sf"/>
</dbReference>
<dbReference type="EC" id="2.7.6.3" evidence="2"/>
<evidence type="ECO:0000256" key="7">
    <source>
        <dbReference type="ARBA" id="ARBA00022909"/>
    </source>
</evidence>
<gene>
    <name evidence="9" type="primary">folK_1</name>
    <name evidence="9" type="ORF">GCM10009092_05730</name>
</gene>
<dbReference type="PANTHER" id="PTHR43071">
    <property type="entry name" value="2-AMINO-4-HYDROXY-6-HYDROXYMETHYLDIHYDROPTERIDINE PYROPHOSPHOKINASE"/>
    <property type="match status" value="1"/>
</dbReference>
<keyword evidence="5" id="KW-0418">Kinase</keyword>
<evidence type="ECO:0000256" key="5">
    <source>
        <dbReference type="ARBA" id="ARBA00022777"/>
    </source>
</evidence>
<evidence type="ECO:0000256" key="6">
    <source>
        <dbReference type="ARBA" id="ARBA00022840"/>
    </source>
</evidence>
<evidence type="ECO:0000256" key="2">
    <source>
        <dbReference type="ARBA" id="ARBA00013253"/>
    </source>
</evidence>
<comment type="caution">
    <text evidence="9">The sequence shown here is derived from an EMBL/GenBank/DDBJ whole genome shotgun (WGS) entry which is preliminary data.</text>
</comment>